<dbReference type="STRING" id="662367.SAMN05216167_1389"/>
<feature type="region of interest" description="Disordered" evidence="1">
    <location>
        <begin position="1"/>
        <end position="39"/>
    </location>
</feature>
<feature type="region of interest" description="Disordered" evidence="1">
    <location>
        <begin position="424"/>
        <end position="444"/>
    </location>
</feature>
<dbReference type="RefSeq" id="WP_093834729.1">
    <property type="nucleotide sequence ID" value="NZ_FOLQ01000038.1"/>
</dbReference>
<dbReference type="EMBL" id="FOLQ01000038">
    <property type="protein sequence ID" value="SFF24712.1"/>
    <property type="molecule type" value="Genomic_DNA"/>
</dbReference>
<gene>
    <name evidence="2" type="ORF">SAMN05216167_1389</name>
</gene>
<dbReference type="OrthoDB" id="963914at2"/>
<name>A0A1I2H4U1_9BACT</name>
<dbReference type="Proteomes" id="UP000198598">
    <property type="component" value="Unassembled WGS sequence"/>
</dbReference>
<organism evidence="2 3">
    <name type="scientific">Spirosoma endophyticum</name>
    <dbReference type="NCBI Taxonomy" id="662367"/>
    <lineage>
        <taxon>Bacteria</taxon>
        <taxon>Pseudomonadati</taxon>
        <taxon>Bacteroidota</taxon>
        <taxon>Cytophagia</taxon>
        <taxon>Cytophagales</taxon>
        <taxon>Cytophagaceae</taxon>
        <taxon>Spirosoma</taxon>
    </lineage>
</organism>
<keyword evidence="3" id="KW-1185">Reference proteome</keyword>
<proteinExistence type="predicted"/>
<reference evidence="2 3" key="1">
    <citation type="submission" date="2016-10" db="EMBL/GenBank/DDBJ databases">
        <authorList>
            <person name="de Groot N.N."/>
        </authorList>
    </citation>
    <scope>NUCLEOTIDE SEQUENCE [LARGE SCALE GENOMIC DNA]</scope>
    <source>
        <strain evidence="2 3">DSM 26130</strain>
    </source>
</reference>
<evidence type="ECO:0000313" key="3">
    <source>
        <dbReference type="Proteomes" id="UP000198598"/>
    </source>
</evidence>
<sequence>MSTGQKYSGKGDSTTPPTPNGSPIEQTGENGPPTAKPTLSANAFTFDELVLFNGLPDVGKTIIATLVNSGSYQPDQLTRALVYLAQHPQIESLQDESLQAVLVEPAQQIPFTIEGARGQAVDPITIELPAFLVWQIRDAERTKSLLSAIEKVFDAFSSSEDGKNIDEDINQMVAYTALRMDLMKVIETAARQVGTYEKPKVSDYLFDTPRLALSDPQADSEPVLVNDPRACTDIDQLQEWVHILQNMGRLQAKVSANYEKIDANNTKMLDAQSKRIIALEHQATIYQGLLDSQQNKTIRYEHEQKLPQALPYIDLTLYLGDAGESDVELVRFILDEAAREKLKEVYRKITIDETEEAFFANEEYSRLQNILARLTQAITETANDSFIRSTYQDRPAVYVSTVESALKRLLTRKAAFIEEYSVFTSPETEESEPNTIPPELSPDA</sequence>
<evidence type="ECO:0000313" key="2">
    <source>
        <dbReference type="EMBL" id="SFF24712.1"/>
    </source>
</evidence>
<accession>A0A1I2H4U1</accession>
<feature type="compositionally biased region" description="Polar residues" evidence="1">
    <location>
        <begin position="1"/>
        <end position="29"/>
    </location>
</feature>
<evidence type="ECO:0000256" key="1">
    <source>
        <dbReference type="SAM" id="MobiDB-lite"/>
    </source>
</evidence>
<protein>
    <submittedName>
        <fullName evidence="2">Uncharacterized protein</fullName>
    </submittedName>
</protein>
<dbReference type="AlphaFoldDB" id="A0A1I2H4U1"/>
<feature type="compositionally biased region" description="Pro residues" evidence="1">
    <location>
        <begin position="435"/>
        <end position="444"/>
    </location>
</feature>